<proteinExistence type="predicted"/>
<accession>A0A835KGJ0</accession>
<organism evidence="1 2">
    <name type="scientific">Digitaria exilis</name>
    <dbReference type="NCBI Taxonomy" id="1010633"/>
    <lineage>
        <taxon>Eukaryota</taxon>
        <taxon>Viridiplantae</taxon>
        <taxon>Streptophyta</taxon>
        <taxon>Embryophyta</taxon>
        <taxon>Tracheophyta</taxon>
        <taxon>Spermatophyta</taxon>
        <taxon>Magnoliopsida</taxon>
        <taxon>Liliopsida</taxon>
        <taxon>Poales</taxon>
        <taxon>Poaceae</taxon>
        <taxon>PACMAD clade</taxon>
        <taxon>Panicoideae</taxon>
        <taxon>Panicodae</taxon>
        <taxon>Paniceae</taxon>
        <taxon>Anthephorinae</taxon>
        <taxon>Digitaria</taxon>
    </lineage>
</organism>
<reference evidence="1" key="1">
    <citation type="submission" date="2020-07" db="EMBL/GenBank/DDBJ databases">
        <title>Genome sequence and genetic diversity analysis of an under-domesticated orphan crop, white fonio (Digitaria exilis).</title>
        <authorList>
            <person name="Bennetzen J.L."/>
            <person name="Chen S."/>
            <person name="Ma X."/>
            <person name="Wang X."/>
            <person name="Yssel A.E.J."/>
            <person name="Chaluvadi S.R."/>
            <person name="Johnson M."/>
            <person name="Gangashetty P."/>
            <person name="Hamidou F."/>
            <person name="Sanogo M.D."/>
            <person name="Zwaenepoel A."/>
            <person name="Wallace J."/>
            <person name="Van De Peer Y."/>
            <person name="Van Deynze A."/>
        </authorList>
    </citation>
    <scope>NUCLEOTIDE SEQUENCE</scope>
    <source>
        <tissue evidence="1">Leaves</tissue>
    </source>
</reference>
<comment type="caution">
    <text evidence="1">The sequence shown here is derived from an EMBL/GenBank/DDBJ whole genome shotgun (WGS) entry which is preliminary data.</text>
</comment>
<gene>
    <name evidence="1" type="ORF">HU200_017021</name>
</gene>
<keyword evidence="2" id="KW-1185">Reference proteome</keyword>
<dbReference type="OrthoDB" id="681845at2759"/>
<dbReference type="AlphaFoldDB" id="A0A835KGJ0"/>
<dbReference type="Proteomes" id="UP000636709">
    <property type="component" value="Unassembled WGS sequence"/>
</dbReference>
<dbReference type="EMBL" id="JACEFO010001617">
    <property type="protein sequence ID" value="KAF8730443.1"/>
    <property type="molecule type" value="Genomic_DNA"/>
</dbReference>
<evidence type="ECO:0000313" key="1">
    <source>
        <dbReference type="EMBL" id="KAF8730443.1"/>
    </source>
</evidence>
<sequence>MHLFFSFSRSCWRFLNIQWDYNLQIMDMIIAARVSFNSNFFREIVMVACWALSTHRNEVIFGGVALSLRR</sequence>
<name>A0A835KGJ0_9POAL</name>
<evidence type="ECO:0000313" key="2">
    <source>
        <dbReference type="Proteomes" id="UP000636709"/>
    </source>
</evidence>
<protein>
    <submittedName>
        <fullName evidence="1">Uncharacterized protein</fullName>
    </submittedName>
</protein>